<protein>
    <recommendedName>
        <fullName evidence="4">Tyr recombinase domain-containing protein</fullName>
    </recommendedName>
</protein>
<evidence type="ECO:0000313" key="2">
    <source>
        <dbReference type="EMBL" id="EJK46488.1"/>
    </source>
</evidence>
<dbReference type="AlphaFoldDB" id="K0R1V4"/>
<keyword evidence="3" id="KW-1185">Reference proteome</keyword>
<gene>
    <name evidence="2" type="ORF">THAOC_34841</name>
</gene>
<accession>K0R1V4</accession>
<evidence type="ECO:0008006" key="4">
    <source>
        <dbReference type="Google" id="ProtNLM"/>
    </source>
</evidence>
<evidence type="ECO:0000313" key="3">
    <source>
        <dbReference type="Proteomes" id="UP000266841"/>
    </source>
</evidence>
<sequence length="243" mass="27074">GTEDKAIRVRDIVFRRNNRVVAHSDPDLAESDSVDVTFGDQKTEVKDETISQDNNDDPELNPVRNMAYTIQRLRSYPGFSPDWPIYKFFDGSTFSNITSKEVLIDIRASVAAIGFDRLGYSPDDVGTHSVRSVRSSFAMMLYLAREPIYTIMLLGRWSSNAFLAYIEKQHTNQSSQSSPHPPIDLIWPQGLAQTPAPIAELTSSVSHWQQTIPCGQTQGQCGPGQNFTTIKTRSSRATTALDS</sequence>
<dbReference type="Proteomes" id="UP000266841">
    <property type="component" value="Unassembled WGS sequence"/>
</dbReference>
<evidence type="ECO:0000256" key="1">
    <source>
        <dbReference type="SAM" id="MobiDB-lite"/>
    </source>
</evidence>
<feature type="non-terminal residue" evidence="2">
    <location>
        <position position="1"/>
    </location>
</feature>
<feature type="compositionally biased region" description="Low complexity" evidence="1">
    <location>
        <begin position="216"/>
        <end position="225"/>
    </location>
</feature>
<organism evidence="2 3">
    <name type="scientific">Thalassiosira oceanica</name>
    <name type="common">Marine diatom</name>
    <dbReference type="NCBI Taxonomy" id="159749"/>
    <lineage>
        <taxon>Eukaryota</taxon>
        <taxon>Sar</taxon>
        <taxon>Stramenopiles</taxon>
        <taxon>Ochrophyta</taxon>
        <taxon>Bacillariophyta</taxon>
        <taxon>Coscinodiscophyceae</taxon>
        <taxon>Thalassiosirophycidae</taxon>
        <taxon>Thalassiosirales</taxon>
        <taxon>Thalassiosiraceae</taxon>
        <taxon>Thalassiosira</taxon>
    </lineage>
</organism>
<dbReference type="EMBL" id="AGNL01047728">
    <property type="protein sequence ID" value="EJK46488.1"/>
    <property type="molecule type" value="Genomic_DNA"/>
</dbReference>
<dbReference type="OrthoDB" id="92990at2759"/>
<name>K0R1V4_THAOC</name>
<reference evidence="2 3" key="1">
    <citation type="journal article" date="2012" name="Genome Biol.">
        <title>Genome and low-iron response of an oceanic diatom adapted to chronic iron limitation.</title>
        <authorList>
            <person name="Lommer M."/>
            <person name="Specht M."/>
            <person name="Roy A.S."/>
            <person name="Kraemer L."/>
            <person name="Andreson R."/>
            <person name="Gutowska M.A."/>
            <person name="Wolf J."/>
            <person name="Bergner S.V."/>
            <person name="Schilhabel M.B."/>
            <person name="Klostermeier U.C."/>
            <person name="Beiko R.G."/>
            <person name="Rosenstiel P."/>
            <person name="Hippler M."/>
            <person name="Laroche J."/>
        </authorList>
    </citation>
    <scope>NUCLEOTIDE SEQUENCE [LARGE SCALE GENOMIC DNA]</scope>
    <source>
        <strain evidence="2 3">CCMP1005</strain>
    </source>
</reference>
<comment type="caution">
    <text evidence="2">The sequence shown here is derived from an EMBL/GenBank/DDBJ whole genome shotgun (WGS) entry which is preliminary data.</text>
</comment>
<feature type="region of interest" description="Disordered" evidence="1">
    <location>
        <begin position="216"/>
        <end position="243"/>
    </location>
</feature>
<proteinExistence type="predicted"/>
<feature type="compositionally biased region" description="Polar residues" evidence="1">
    <location>
        <begin position="226"/>
        <end position="243"/>
    </location>
</feature>